<dbReference type="Proteomes" id="UP000307956">
    <property type="component" value="Unassembled WGS sequence"/>
</dbReference>
<dbReference type="OrthoDB" id="9768329at2"/>
<feature type="transmembrane region" description="Helical" evidence="8">
    <location>
        <begin position="242"/>
        <end position="259"/>
    </location>
</feature>
<feature type="transmembrane region" description="Helical" evidence="8">
    <location>
        <begin position="271"/>
        <end position="291"/>
    </location>
</feature>
<keyword evidence="4 8" id="KW-1133">Transmembrane helix</keyword>
<feature type="domain" description="NADH:quinone oxidoreductase/Mrp antiporter transmembrane" evidence="9">
    <location>
        <begin position="130"/>
        <end position="412"/>
    </location>
</feature>
<evidence type="ECO:0000313" key="11">
    <source>
        <dbReference type="Proteomes" id="UP000307956"/>
    </source>
</evidence>
<evidence type="ECO:0000259" key="9">
    <source>
        <dbReference type="Pfam" id="PF00361"/>
    </source>
</evidence>
<feature type="transmembrane region" description="Helical" evidence="8">
    <location>
        <begin position="382"/>
        <end position="409"/>
    </location>
</feature>
<dbReference type="PANTHER" id="PTHR42682">
    <property type="entry name" value="HYDROGENASE-4 COMPONENT F"/>
    <property type="match status" value="1"/>
</dbReference>
<dbReference type="GO" id="GO:0005886">
    <property type="term" value="C:plasma membrane"/>
    <property type="evidence" value="ECO:0007669"/>
    <property type="project" value="UniProtKB-SubCell"/>
</dbReference>
<organism evidence="10 11">
    <name type="scientific">Pseudothauera rhizosphaerae</name>
    <dbReference type="NCBI Taxonomy" id="2565932"/>
    <lineage>
        <taxon>Bacteria</taxon>
        <taxon>Pseudomonadati</taxon>
        <taxon>Pseudomonadota</taxon>
        <taxon>Betaproteobacteria</taxon>
        <taxon>Rhodocyclales</taxon>
        <taxon>Zoogloeaceae</taxon>
        <taxon>Pseudothauera</taxon>
    </lineage>
</organism>
<name>A0A4S4ALI2_9RHOO</name>
<dbReference type="PANTHER" id="PTHR42682:SF3">
    <property type="entry name" value="FORMATE HYDROGENLYASE SUBUNIT 3-RELATED"/>
    <property type="match status" value="1"/>
</dbReference>
<dbReference type="InterPro" id="IPR003918">
    <property type="entry name" value="NADH_UbQ_OxRdtase"/>
</dbReference>
<dbReference type="AlphaFoldDB" id="A0A4S4ALI2"/>
<dbReference type="NCBIfam" id="NF005086">
    <property type="entry name" value="PRK06521.1"/>
    <property type="match status" value="1"/>
</dbReference>
<evidence type="ECO:0000256" key="5">
    <source>
        <dbReference type="ARBA" id="ARBA00023002"/>
    </source>
</evidence>
<proteinExistence type="predicted"/>
<dbReference type="RefSeq" id="WP_136385594.1">
    <property type="nucleotide sequence ID" value="NZ_SSOD01000011.1"/>
</dbReference>
<keyword evidence="2" id="KW-1003">Cell membrane</keyword>
<keyword evidence="3 7" id="KW-0812">Transmembrane</keyword>
<gene>
    <name evidence="10" type="primary">hyfB</name>
    <name evidence="10" type="ORF">E6O51_13865</name>
</gene>
<evidence type="ECO:0000256" key="7">
    <source>
        <dbReference type="RuleBase" id="RU000320"/>
    </source>
</evidence>
<dbReference type="GO" id="GO:0042773">
    <property type="term" value="P:ATP synthesis coupled electron transport"/>
    <property type="evidence" value="ECO:0007669"/>
    <property type="project" value="InterPro"/>
</dbReference>
<reference evidence="10 11" key="1">
    <citation type="submission" date="2019-04" db="EMBL/GenBank/DDBJ databases">
        <title>Azoarcus rhizosphaerae sp. nov. isolated from rhizosphere of Ficus religiosa.</title>
        <authorList>
            <person name="Lin S.-Y."/>
            <person name="Hameed A."/>
            <person name="Hsu Y.-H."/>
            <person name="Young C.-C."/>
        </authorList>
    </citation>
    <scope>NUCLEOTIDE SEQUENCE [LARGE SCALE GENOMIC DNA]</scope>
    <source>
        <strain evidence="10 11">CC-YHH848</strain>
    </source>
</reference>
<protein>
    <submittedName>
        <fullName evidence="10">Hydrogenase 4 subunit B</fullName>
    </submittedName>
</protein>
<feature type="transmembrane region" description="Helical" evidence="8">
    <location>
        <begin position="205"/>
        <end position="230"/>
    </location>
</feature>
<sequence>MMLLDWLLVVIAGWLALGVAGIPALRNTGVVARLLFPAGAFLALVLAGLALAALFTEPQTAVLALGLPTLPFHLRLDGLSAFFLLVIGAAGAGISLFAAGYFRQGEGTPPGLMCLEYHLFLASMALVVLADDAYAFMVAWETMALSSFFLVTANHRVPAIRSAGFLYLLVAHVGALAILLTFGVLQAGTGDYTFANMRAQSLSPLWASVAFLLATVGFGAKAGVLPLHVWLPEAHPAAPSPVSALMSAVMLKTAIYGLLRVVFDLAGTQLWWWGVVLLGLGLATALFGVIYSAVQSDMKRLLAYSSIENIGLLFVGMGLAVLFHAYAMSALAALALTATLFHVASHACFKSLLFLATGSVLHATGERSLGKLGGLIRRMPWVAALSLVGVLASSGLPPFSGFVAEWLLLQSFLFTTGLPNSFLNMLVPVVAAAIALVAALAGYVMVKFYGVIFLGQPREPHLAHAHPASPLERAGLVWLGAGCVLLGLFPVQVIGVIDPVTQVLLGAGVGETVRANGWLFLSPTSLGRASYGPLVFLLVVAFAVALTAWLVHRLYHGRLRRSAPWDCGFPAQTARMQDSAEGFGQPIREIFNPVFRMTRELPTPFDAAPKYRVTIEDPFWHGLYLPVARLTERLARLVGRLQQGRIAIYLLYSFLTLIVLLGVVRW</sequence>
<feature type="transmembrane region" description="Helical" evidence="8">
    <location>
        <begin position="76"/>
        <end position="99"/>
    </location>
</feature>
<evidence type="ECO:0000256" key="1">
    <source>
        <dbReference type="ARBA" id="ARBA00004651"/>
    </source>
</evidence>
<evidence type="ECO:0000256" key="3">
    <source>
        <dbReference type="ARBA" id="ARBA00022692"/>
    </source>
</evidence>
<feature type="transmembrane region" description="Helical" evidence="8">
    <location>
        <begin position="6"/>
        <end position="25"/>
    </location>
</feature>
<dbReference type="InterPro" id="IPR001750">
    <property type="entry name" value="ND/Mrp_TM"/>
</dbReference>
<feature type="transmembrane region" description="Helical" evidence="8">
    <location>
        <begin position="165"/>
        <end position="185"/>
    </location>
</feature>
<dbReference type="GO" id="GO:0008137">
    <property type="term" value="F:NADH dehydrogenase (ubiquinone) activity"/>
    <property type="evidence" value="ECO:0007669"/>
    <property type="project" value="InterPro"/>
</dbReference>
<comment type="caution">
    <text evidence="10">The sequence shown here is derived from an EMBL/GenBank/DDBJ whole genome shotgun (WGS) entry which is preliminary data.</text>
</comment>
<feature type="transmembrane region" description="Helical" evidence="8">
    <location>
        <begin position="134"/>
        <end position="153"/>
    </location>
</feature>
<keyword evidence="6 8" id="KW-0472">Membrane</keyword>
<evidence type="ECO:0000256" key="8">
    <source>
        <dbReference type="SAM" id="Phobius"/>
    </source>
</evidence>
<evidence type="ECO:0000313" key="10">
    <source>
        <dbReference type="EMBL" id="THF60292.1"/>
    </source>
</evidence>
<comment type="subcellular location">
    <subcellularLocation>
        <location evidence="1">Cell membrane</location>
        <topology evidence="1">Multi-pass membrane protein</topology>
    </subcellularLocation>
    <subcellularLocation>
        <location evidence="7">Membrane</location>
        <topology evidence="7">Multi-pass membrane protein</topology>
    </subcellularLocation>
</comment>
<feature type="transmembrane region" description="Helical" evidence="8">
    <location>
        <begin position="340"/>
        <end position="361"/>
    </location>
</feature>
<keyword evidence="11" id="KW-1185">Reference proteome</keyword>
<evidence type="ECO:0000256" key="4">
    <source>
        <dbReference type="ARBA" id="ARBA00022989"/>
    </source>
</evidence>
<feature type="transmembrane region" description="Helical" evidence="8">
    <location>
        <begin position="429"/>
        <end position="455"/>
    </location>
</feature>
<accession>A0A4S4ALI2</accession>
<feature type="transmembrane region" description="Helical" evidence="8">
    <location>
        <begin position="111"/>
        <end position="128"/>
    </location>
</feature>
<dbReference type="InterPro" id="IPR052175">
    <property type="entry name" value="ComplexI-like_HydComp"/>
</dbReference>
<dbReference type="EMBL" id="SSOD01000011">
    <property type="protein sequence ID" value="THF60292.1"/>
    <property type="molecule type" value="Genomic_DNA"/>
</dbReference>
<keyword evidence="5" id="KW-0560">Oxidoreductase</keyword>
<feature type="transmembrane region" description="Helical" evidence="8">
    <location>
        <begin position="312"/>
        <end position="334"/>
    </location>
</feature>
<evidence type="ECO:0000256" key="6">
    <source>
        <dbReference type="ARBA" id="ARBA00023136"/>
    </source>
</evidence>
<feature type="transmembrane region" description="Helical" evidence="8">
    <location>
        <begin position="34"/>
        <end position="56"/>
    </location>
</feature>
<dbReference type="PRINTS" id="PR01437">
    <property type="entry name" value="NUOXDRDTASE4"/>
</dbReference>
<evidence type="ECO:0000256" key="2">
    <source>
        <dbReference type="ARBA" id="ARBA00022475"/>
    </source>
</evidence>
<feature type="transmembrane region" description="Helical" evidence="8">
    <location>
        <begin position="476"/>
        <end position="497"/>
    </location>
</feature>
<dbReference type="Pfam" id="PF00361">
    <property type="entry name" value="Proton_antipo_M"/>
    <property type="match status" value="1"/>
</dbReference>
<feature type="transmembrane region" description="Helical" evidence="8">
    <location>
        <begin position="531"/>
        <end position="551"/>
    </location>
</feature>
<dbReference type="GO" id="GO:0016491">
    <property type="term" value="F:oxidoreductase activity"/>
    <property type="evidence" value="ECO:0007669"/>
    <property type="project" value="UniProtKB-KW"/>
</dbReference>
<feature type="transmembrane region" description="Helical" evidence="8">
    <location>
        <begin position="646"/>
        <end position="664"/>
    </location>
</feature>